<feature type="domain" description="Methyltransferase type 11" evidence="4">
    <location>
        <begin position="45"/>
        <end position="134"/>
    </location>
</feature>
<protein>
    <submittedName>
        <fullName evidence="5">Methyltransferase type 11</fullName>
    </submittedName>
</protein>
<sequence>MNLDLYERMFSYEEGNWWYKGRRELITDMIRRVHPASSKAALRILDVGCGTGLNSKSFERFGHVSGLDMSEEALKFCKLRGRTDLIRGSADSLPVKDGTIDIVCALDVLEHIEDDFSAMQELNRVLKPGGFLVLTVPAFMFLWSSHDEVLHHKRRYTRKNLLQNLKISGFTINKSTYWNFFLFPAVASIRLIRKKKSASVVRDDIADLHNIINIFLIIILALENKLIRLGISFPVGVSIFCICKKA</sequence>
<dbReference type="Gene3D" id="3.40.50.150">
    <property type="entry name" value="Vaccinia Virus protein VP39"/>
    <property type="match status" value="1"/>
</dbReference>
<evidence type="ECO:0000256" key="2">
    <source>
        <dbReference type="ARBA" id="ARBA00022679"/>
    </source>
</evidence>
<dbReference type="PANTHER" id="PTHR43464:SF19">
    <property type="entry name" value="UBIQUINONE BIOSYNTHESIS O-METHYLTRANSFERASE, MITOCHONDRIAL"/>
    <property type="match status" value="1"/>
</dbReference>
<keyword evidence="6" id="KW-1185">Reference proteome</keyword>
<evidence type="ECO:0000259" key="4">
    <source>
        <dbReference type="Pfam" id="PF08241"/>
    </source>
</evidence>
<dbReference type="GeneID" id="12510277"/>
<organism evidence="5 6">
    <name type="scientific">Methanothrix harundinacea (strain 6Ac)</name>
    <name type="common">Methanosaeta harundinacea</name>
    <dbReference type="NCBI Taxonomy" id="1110509"/>
    <lineage>
        <taxon>Archaea</taxon>
        <taxon>Methanobacteriati</taxon>
        <taxon>Methanobacteriota</taxon>
        <taxon>Stenosarchaea group</taxon>
        <taxon>Methanomicrobia</taxon>
        <taxon>Methanotrichales</taxon>
        <taxon>Methanotrichaceae</taxon>
        <taxon>Methanothrix</taxon>
    </lineage>
</organism>
<keyword evidence="3" id="KW-0949">S-adenosyl-L-methionine</keyword>
<reference evidence="5 6" key="1">
    <citation type="journal article" date="2012" name="PLoS ONE">
        <title>The genome characteristics and predicted function of methyl-group oxidation pathway in the obligate aceticlastic methanogens, Methanosaeta spp.</title>
        <authorList>
            <person name="Zhu J."/>
            <person name="Zheng H."/>
            <person name="Ai G."/>
            <person name="Zhang G."/>
            <person name="Liu D."/>
            <person name="Liu X."/>
            <person name="Dong X."/>
        </authorList>
    </citation>
    <scope>NUCLEOTIDE SEQUENCE [LARGE SCALE GENOMIC DNA]</scope>
    <source>
        <strain evidence="5 6">6Ac</strain>
    </source>
</reference>
<dbReference type="SUPFAM" id="SSF53335">
    <property type="entry name" value="S-adenosyl-L-methionine-dependent methyltransferases"/>
    <property type="match status" value="1"/>
</dbReference>
<proteinExistence type="predicted"/>
<dbReference type="HOGENOM" id="CLU_082726_0_1_2"/>
<keyword evidence="1 5" id="KW-0489">Methyltransferase</keyword>
<dbReference type="PANTHER" id="PTHR43464">
    <property type="entry name" value="METHYLTRANSFERASE"/>
    <property type="match status" value="1"/>
</dbReference>
<evidence type="ECO:0000313" key="5">
    <source>
        <dbReference type="EMBL" id="AET64476.1"/>
    </source>
</evidence>
<dbReference type="CDD" id="cd02440">
    <property type="entry name" value="AdoMet_MTases"/>
    <property type="match status" value="1"/>
</dbReference>
<dbReference type="GO" id="GO:0032259">
    <property type="term" value="P:methylation"/>
    <property type="evidence" value="ECO:0007669"/>
    <property type="project" value="UniProtKB-KW"/>
</dbReference>
<keyword evidence="2 5" id="KW-0808">Transferase</keyword>
<dbReference type="InterPro" id="IPR013216">
    <property type="entry name" value="Methyltransf_11"/>
</dbReference>
<name>G7WMI1_METH6</name>
<gene>
    <name evidence="5" type="ordered locus">Mhar_1108</name>
</gene>
<dbReference type="KEGG" id="mhi:Mhar_1108"/>
<dbReference type="OrthoDB" id="147504at2157"/>
<evidence type="ECO:0000313" key="6">
    <source>
        <dbReference type="Proteomes" id="UP000005877"/>
    </source>
</evidence>
<dbReference type="Proteomes" id="UP000005877">
    <property type="component" value="Chromosome"/>
</dbReference>
<dbReference type="RefSeq" id="WP_014586661.1">
    <property type="nucleotide sequence ID" value="NC_017527.1"/>
</dbReference>
<dbReference type="STRING" id="1110509.Mhar_1108"/>
<dbReference type="GO" id="GO:0008757">
    <property type="term" value="F:S-adenosylmethionine-dependent methyltransferase activity"/>
    <property type="evidence" value="ECO:0007669"/>
    <property type="project" value="InterPro"/>
</dbReference>
<dbReference type="Pfam" id="PF08241">
    <property type="entry name" value="Methyltransf_11"/>
    <property type="match status" value="1"/>
</dbReference>
<dbReference type="InterPro" id="IPR029063">
    <property type="entry name" value="SAM-dependent_MTases_sf"/>
</dbReference>
<evidence type="ECO:0000256" key="3">
    <source>
        <dbReference type="ARBA" id="ARBA00022691"/>
    </source>
</evidence>
<evidence type="ECO:0000256" key="1">
    <source>
        <dbReference type="ARBA" id="ARBA00022603"/>
    </source>
</evidence>
<accession>G7WMI1</accession>
<dbReference type="AlphaFoldDB" id="G7WMI1"/>
<dbReference type="EMBL" id="CP003117">
    <property type="protein sequence ID" value="AET64476.1"/>
    <property type="molecule type" value="Genomic_DNA"/>
</dbReference>